<evidence type="ECO:0008006" key="3">
    <source>
        <dbReference type="Google" id="ProtNLM"/>
    </source>
</evidence>
<dbReference type="Proteomes" id="UP001497525">
    <property type="component" value="Unassembled WGS sequence"/>
</dbReference>
<dbReference type="InterPro" id="IPR036282">
    <property type="entry name" value="Glutathione-S-Trfase_C_sf"/>
</dbReference>
<dbReference type="GO" id="GO:0016324">
    <property type="term" value="C:apical plasma membrane"/>
    <property type="evidence" value="ECO:0007669"/>
    <property type="project" value="TreeGrafter"/>
</dbReference>
<dbReference type="GO" id="GO:0005737">
    <property type="term" value="C:cytoplasm"/>
    <property type="evidence" value="ECO:0007669"/>
    <property type="project" value="TreeGrafter"/>
</dbReference>
<gene>
    <name evidence="1" type="ORF">CDAUBV1_LOCUS1600</name>
</gene>
<accession>A0AAV2T0A5</accession>
<dbReference type="EMBL" id="CAXLJL010000057">
    <property type="protein sequence ID" value="CAL5130161.1"/>
    <property type="molecule type" value="Genomic_DNA"/>
</dbReference>
<sequence>MGPNPDNENLPVVELFVRAAASDKSQKGSSLKGQTWHMILYRLSEMGLIKLQLTPIAPGYIPEEYDRLNAALHLPVAWIKSGEINNKDVAGLSILSDAQLVELLGQLNHRYLVKELQPLESQRVELVYNDLYANFMGYLHNDKEKPLRASLTRVDEYLAKKNTKYLVCNELTTHDCQLMPRLQQIRVLGRHYKNYDIPTQFAAIWKYISLMYGTDTFNVSCPADIDIILSFEDKYPDMNAINKKPREVTCLKEVPSTPKPK</sequence>
<evidence type="ECO:0000313" key="2">
    <source>
        <dbReference type="Proteomes" id="UP001497525"/>
    </source>
</evidence>
<dbReference type="Gene3D" id="3.40.30.10">
    <property type="entry name" value="Glutaredoxin"/>
    <property type="match status" value="1"/>
</dbReference>
<comment type="caution">
    <text evidence="1">The sequence shown here is derived from an EMBL/GenBank/DDBJ whole genome shotgun (WGS) entry which is preliminary data.</text>
</comment>
<protein>
    <recommendedName>
        <fullName evidence="3">Chloride intracellular channel</fullName>
    </recommendedName>
</protein>
<organism evidence="1 2">
    <name type="scientific">Calicophoron daubneyi</name>
    <name type="common">Rumen fluke</name>
    <name type="synonym">Paramphistomum daubneyi</name>
    <dbReference type="NCBI Taxonomy" id="300641"/>
    <lineage>
        <taxon>Eukaryota</taxon>
        <taxon>Metazoa</taxon>
        <taxon>Spiralia</taxon>
        <taxon>Lophotrochozoa</taxon>
        <taxon>Platyhelminthes</taxon>
        <taxon>Trematoda</taxon>
        <taxon>Digenea</taxon>
        <taxon>Plagiorchiida</taxon>
        <taxon>Pronocephalata</taxon>
        <taxon>Paramphistomoidea</taxon>
        <taxon>Paramphistomidae</taxon>
        <taxon>Calicophoron</taxon>
    </lineage>
</organism>
<proteinExistence type="predicted"/>
<dbReference type="Gene3D" id="1.20.1050.10">
    <property type="match status" value="1"/>
</dbReference>
<dbReference type="GO" id="GO:0005254">
    <property type="term" value="F:chloride channel activity"/>
    <property type="evidence" value="ECO:0007669"/>
    <property type="project" value="TreeGrafter"/>
</dbReference>
<reference evidence="1" key="1">
    <citation type="submission" date="2024-06" db="EMBL/GenBank/DDBJ databases">
        <authorList>
            <person name="Liu X."/>
            <person name="Lenzi L."/>
            <person name="Haldenby T S."/>
            <person name="Uol C."/>
        </authorList>
    </citation>
    <scope>NUCLEOTIDE SEQUENCE</scope>
</reference>
<name>A0AAV2T0A5_CALDB</name>
<dbReference type="PANTHER" id="PTHR43920:SF5">
    <property type="entry name" value="CHLORIDE INTRACELLULAR CHANNEL CLIC"/>
    <property type="match status" value="1"/>
</dbReference>
<dbReference type="SUPFAM" id="SSF47616">
    <property type="entry name" value="GST C-terminal domain-like"/>
    <property type="match status" value="1"/>
</dbReference>
<dbReference type="AlphaFoldDB" id="A0AAV2T0A5"/>
<evidence type="ECO:0000313" key="1">
    <source>
        <dbReference type="EMBL" id="CAL5130161.1"/>
    </source>
</evidence>
<dbReference type="PANTHER" id="PTHR43920">
    <property type="entry name" value="CHLORIDE INTRACELLULAR CHANNEL, ISOFORM A"/>
    <property type="match status" value="1"/>
</dbReference>